<dbReference type="GO" id="GO:0005886">
    <property type="term" value="C:plasma membrane"/>
    <property type="evidence" value="ECO:0007669"/>
    <property type="project" value="UniProtKB-SubCell"/>
</dbReference>
<keyword evidence="4 7" id="KW-0812">Transmembrane</keyword>
<organism evidence="9 10">
    <name type="scientific">Pacificispira spongiicola</name>
    <dbReference type="NCBI Taxonomy" id="2729598"/>
    <lineage>
        <taxon>Bacteria</taxon>
        <taxon>Pseudomonadati</taxon>
        <taxon>Pseudomonadota</taxon>
        <taxon>Alphaproteobacteria</taxon>
        <taxon>Rhodospirillales</taxon>
        <taxon>Rhodospirillaceae</taxon>
        <taxon>Pacificispira</taxon>
    </lineage>
</organism>
<reference evidence="9 10" key="1">
    <citation type="submission" date="2020-04" db="EMBL/GenBank/DDBJ databases">
        <title>Rhodospirillaceae bacterium KN72 isolated from deep sea.</title>
        <authorList>
            <person name="Zhang D.-C."/>
        </authorList>
    </citation>
    <scope>NUCLEOTIDE SEQUENCE [LARGE SCALE GENOMIC DNA]</scope>
    <source>
        <strain evidence="9 10">KN72</strain>
    </source>
</reference>
<keyword evidence="10" id="KW-1185">Reference proteome</keyword>
<evidence type="ECO:0000256" key="7">
    <source>
        <dbReference type="RuleBase" id="RU363032"/>
    </source>
</evidence>
<dbReference type="PANTHER" id="PTHR43163">
    <property type="entry name" value="DIPEPTIDE TRANSPORT SYSTEM PERMEASE PROTEIN DPPB-RELATED"/>
    <property type="match status" value="1"/>
</dbReference>
<sequence length="315" mass="33412">MAGFLIRRLTGLVLTLLAASAVVFLALELLPGDAAQILLGTEVRPDTLAAMRAQLGLDRPAALRYAEWIAGLATGDLGVSQVYHVPVWDMVRDRLAVSLPLAVLAFILSTLLALPFGITAAVKRGRLADTLIMGFAQIGLAVPNFWFGILLILLFAVQLGWVSAGGFPGWEGGVGPALGALFLPALALALSEAAILSRMVRASMLETLGEDYVRTARAKGLSGSRIVVGHALGNAMIPIATLMGLQFAFLVAGAVIIENVFYLPGVGRLLLQAIFERDLVLVRNLVLMLSAFVVALSFLVDMAYGAIDPRLRRAT</sequence>
<evidence type="ECO:0000256" key="1">
    <source>
        <dbReference type="ARBA" id="ARBA00004651"/>
    </source>
</evidence>
<dbReference type="InterPro" id="IPR035906">
    <property type="entry name" value="MetI-like_sf"/>
</dbReference>
<dbReference type="CDD" id="cd06261">
    <property type="entry name" value="TM_PBP2"/>
    <property type="match status" value="1"/>
</dbReference>
<comment type="subcellular location">
    <subcellularLocation>
        <location evidence="1 7">Cell membrane</location>
        <topology evidence="1 7">Multi-pass membrane protein</topology>
    </subcellularLocation>
</comment>
<dbReference type="InterPro" id="IPR045621">
    <property type="entry name" value="BPD_transp_1_N"/>
</dbReference>
<evidence type="ECO:0000313" key="9">
    <source>
        <dbReference type="EMBL" id="NMM45087.1"/>
    </source>
</evidence>
<evidence type="ECO:0000313" key="10">
    <source>
        <dbReference type="Proteomes" id="UP000539372"/>
    </source>
</evidence>
<dbReference type="Gene3D" id="1.10.3720.10">
    <property type="entry name" value="MetI-like"/>
    <property type="match status" value="1"/>
</dbReference>
<evidence type="ECO:0000256" key="6">
    <source>
        <dbReference type="ARBA" id="ARBA00023136"/>
    </source>
</evidence>
<dbReference type="RefSeq" id="WP_169625460.1">
    <property type="nucleotide sequence ID" value="NZ_JABBNT010000003.1"/>
</dbReference>
<feature type="transmembrane region" description="Helical" evidence="7">
    <location>
        <begin position="130"/>
        <end position="157"/>
    </location>
</feature>
<comment type="similarity">
    <text evidence="7">Belongs to the binding-protein-dependent transport system permease family.</text>
</comment>
<dbReference type="PANTHER" id="PTHR43163:SF6">
    <property type="entry name" value="DIPEPTIDE TRANSPORT SYSTEM PERMEASE PROTEIN DPPB-RELATED"/>
    <property type="match status" value="1"/>
</dbReference>
<feature type="domain" description="ABC transmembrane type-1" evidence="8">
    <location>
        <begin position="95"/>
        <end position="298"/>
    </location>
</feature>
<feature type="transmembrane region" description="Helical" evidence="7">
    <location>
        <begin position="177"/>
        <end position="196"/>
    </location>
</feature>
<dbReference type="SUPFAM" id="SSF161098">
    <property type="entry name" value="MetI-like"/>
    <property type="match status" value="1"/>
</dbReference>
<feature type="transmembrane region" description="Helical" evidence="7">
    <location>
        <begin position="95"/>
        <end position="118"/>
    </location>
</feature>
<dbReference type="InterPro" id="IPR000515">
    <property type="entry name" value="MetI-like"/>
</dbReference>
<keyword evidence="2 7" id="KW-0813">Transport</keyword>
<dbReference type="Pfam" id="PF19300">
    <property type="entry name" value="BPD_transp_1_N"/>
    <property type="match status" value="1"/>
</dbReference>
<dbReference type="Pfam" id="PF00528">
    <property type="entry name" value="BPD_transp_1"/>
    <property type="match status" value="1"/>
</dbReference>
<keyword evidence="3" id="KW-1003">Cell membrane</keyword>
<dbReference type="PROSITE" id="PS50928">
    <property type="entry name" value="ABC_TM1"/>
    <property type="match status" value="1"/>
</dbReference>
<evidence type="ECO:0000256" key="4">
    <source>
        <dbReference type="ARBA" id="ARBA00022692"/>
    </source>
</evidence>
<evidence type="ECO:0000256" key="3">
    <source>
        <dbReference type="ARBA" id="ARBA00022475"/>
    </source>
</evidence>
<dbReference type="GO" id="GO:0071916">
    <property type="term" value="F:dipeptide transmembrane transporter activity"/>
    <property type="evidence" value="ECO:0007669"/>
    <property type="project" value="TreeGrafter"/>
</dbReference>
<dbReference type="Proteomes" id="UP000539372">
    <property type="component" value="Unassembled WGS sequence"/>
</dbReference>
<comment type="caution">
    <text evidence="9">The sequence shown here is derived from an EMBL/GenBank/DDBJ whole genome shotgun (WGS) entry which is preliminary data.</text>
</comment>
<proteinExistence type="inferred from homology"/>
<dbReference type="AlphaFoldDB" id="A0A7Y0E0P3"/>
<accession>A0A7Y0E0P3</accession>
<keyword evidence="5 7" id="KW-1133">Transmembrane helix</keyword>
<evidence type="ECO:0000256" key="2">
    <source>
        <dbReference type="ARBA" id="ARBA00022448"/>
    </source>
</evidence>
<evidence type="ECO:0000256" key="5">
    <source>
        <dbReference type="ARBA" id="ARBA00022989"/>
    </source>
</evidence>
<protein>
    <submittedName>
        <fullName evidence="9">ABC transporter permease</fullName>
    </submittedName>
</protein>
<dbReference type="EMBL" id="JABBNT010000003">
    <property type="protein sequence ID" value="NMM45087.1"/>
    <property type="molecule type" value="Genomic_DNA"/>
</dbReference>
<feature type="transmembrane region" description="Helical" evidence="7">
    <location>
        <begin position="285"/>
        <end position="307"/>
    </location>
</feature>
<name>A0A7Y0E0P3_9PROT</name>
<gene>
    <name evidence="9" type="ORF">HH303_11400</name>
</gene>
<feature type="transmembrane region" description="Helical" evidence="7">
    <location>
        <begin position="245"/>
        <end position="265"/>
    </location>
</feature>
<evidence type="ECO:0000259" key="8">
    <source>
        <dbReference type="PROSITE" id="PS50928"/>
    </source>
</evidence>
<keyword evidence="6 7" id="KW-0472">Membrane</keyword>